<dbReference type="PROSITE" id="PS00518">
    <property type="entry name" value="ZF_RING_1"/>
    <property type="match status" value="1"/>
</dbReference>
<dbReference type="GO" id="GO:0008270">
    <property type="term" value="F:zinc ion binding"/>
    <property type="evidence" value="ECO:0007669"/>
    <property type="project" value="UniProtKB-KW"/>
</dbReference>
<keyword evidence="4" id="KW-0862">Zinc</keyword>
<reference evidence="8" key="1">
    <citation type="submission" date="2023-10" db="EMBL/GenBank/DDBJ databases">
        <title>Genome assemblies of two species of porcelain crab, Petrolisthes cinctipes and Petrolisthes manimaculis (Anomura: Porcellanidae).</title>
        <authorList>
            <person name="Angst P."/>
        </authorList>
    </citation>
    <scope>NUCLEOTIDE SEQUENCE</scope>
    <source>
        <strain evidence="8">PB745_01</strain>
        <tissue evidence="8">Gill</tissue>
    </source>
</reference>
<dbReference type="EMBL" id="JAWQEG010002510">
    <property type="protein sequence ID" value="KAK3871441.1"/>
    <property type="molecule type" value="Genomic_DNA"/>
</dbReference>
<dbReference type="Proteomes" id="UP001286313">
    <property type="component" value="Unassembled WGS sequence"/>
</dbReference>
<dbReference type="Pfam" id="PF00097">
    <property type="entry name" value="zf-C3HC4"/>
    <property type="match status" value="1"/>
</dbReference>
<keyword evidence="3 5" id="KW-0863">Zinc-finger</keyword>
<evidence type="ECO:0000313" key="8">
    <source>
        <dbReference type="EMBL" id="KAK3870293.1"/>
    </source>
</evidence>
<evidence type="ECO:0000256" key="5">
    <source>
        <dbReference type="PROSITE-ProRule" id="PRU00175"/>
    </source>
</evidence>
<gene>
    <name evidence="9" type="ORF">Pcinc_023426</name>
    <name evidence="8" type="ORF">Pcinc_024451</name>
</gene>
<dbReference type="PROSITE" id="PS50072">
    <property type="entry name" value="CSA_PPIASE_2"/>
    <property type="match status" value="1"/>
</dbReference>
<dbReference type="InterPro" id="IPR013083">
    <property type="entry name" value="Znf_RING/FYVE/PHD"/>
</dbReference>
<dbReference type="PANTHER" id="PTHR24103">
    <property type="entry name" value="E3 UBIQUITIN-PROTEIN LIGASE TRIM"/>
    <property type="match status" value="1"/>
</dbReference>
<dbReference type="EMBL" id="JAWQEG010002690">
    <property type="protein sequence ID" value="KAK3870293.1"/>
    <property type="molecule type" value="Genomic_DNA"/>
</dbReference>
<protein>
    <submittedName>
        <fullName evidence="8">Uncharacterized protein</fullName>
    </submittedName>
</protein>
<dbReference type="AlphaFoldDB" id="A0AAE1KEC9"/>
<dbReference type="GO" id="GO:0003755">
    <property type="term" value="F:peptidyl-prolyl cis-trans isomerase activity"/>
    <property type="evidence" value="ECO:0007669"/>
    <property type="project" value="InterPro"/>
</dbReference>
<dbReference type="InterPro" id="IPR017907">
    <property type="entry name" value="Znf_RING_CS"/>
</dbReference>
<feature type="domain" description="PPIase cyclophilin-type" evidence="6">
    <location>
        <begin position="350"/>
        <end position="501"/>
    </location>
</feature>
<evidence type="ECO:0000259" key="7">
    <source>
        <dbReference type="PROSITE" id="PS50089"/>
    </source>
</evidence>
<dbReference type="SUPFAM" id="SSF57850">
    <property type="entry name" value="RING/U-box"/>
    <property type="match status" value="1"/>
</dbReference>
<dbReference type="InterPro" id="IPR001841">
    <property type="entry name" value="Znf_RING"/>
</dbReference>
<accession>A0AAE1KEC9</accession>
<keyword evidence="2" id="KW-0479">Metal-binding</keyword>
<dbReference type="InterPro" id="IPR002130">
    <property type="entry name" value="Cyclophilin-type_PPIase_dom"/>
</dbReference>
<evidence type="ECO:0000256" key="1">
    <source>
        <dbReference type="ARBA" id="ARBA00008518"/>
    </source>
</evidence>
<dbReference type="SUPFAM" id="SSF50891">
    <property type="entry name" value="Cyclophilin-like"/>
    <property type="match status" value="1"/>
</dbReference>
<evidence type="ECO:0000256" key="3">
    <source>
        <dbReference type="ARBA" id="ARBA00022771"/>
    </source>
</evidence>
<sequence>MEESDAGCSVCQEQYEEGRRPPRNLGCGHSVCTSCVEQIIIRGGRKCPECRCHIRATTATALPINYPLLRLARALATRGEVTPTHTPTPTENYNDAGECAAHLSRLTQRCMTCRVWVCGECVQVDHNVLPRGECRVVALRQALTLMKHTDVEPVITMCRDLQQLKQVLAGQAGQLETNKKTHEAVLTNLRAVITAEQDIIRDLEGRKKGIMDRVGEVEGWVAALRQAERDISAAATVRQLATAKLAAKECLTTTEARAKREKQRTQAVHIPQSLATPQEIRGLVRLSSNMMVVQEGEGERGRRWGRLSLQDSHLHLYALRHDTPPPPASTPVFSFSGVRGLVPRNSASAFLEVRWDGHQQGKVTIKTQGRTARARQFLQLCSGEAGASYLNTSFFEADRVGGEGAIIRGGDYENNDGTGGAALLEGITDAGDYLKEAAPGLVVGAKSTQRHRLAVFGVILSSWSGHRTDTAFGEVSSGLAILTAAAHHSPVTDVVVEDCGLIIPL</sequence>
<keyword evidence="10" id="KW-1185">Reference proteome</keyword>
<dbReference type="InterPro" id="IPR018957">
    <property type="entry name" value="Znf_C3HC4_RING-type"/>
</dbReference>
<proteinExistence type="inferred from homology"/>
<dbReference type="Gene3D" id="3.30.40.10">
    <property type="entry name" value="Zinc/RING finger domain, C3HC4 (zinc finger)"/>
    <property type="match status" value="1"/>
</dbReference>
<evidence type="ECO:0000313" key="10">
    <source>
        <dbReference type="Proteomes" id="UP001286313"/>
    </source>
</evidence>
<organism evidence="8 10">
    <name type="scientific">Petrolisthes cinctipes</name>
    <name type="common">Flat porcelain crab</name>
    <dbReference type="NCBI Taxonomy" id="88211"/>
    <lineage>
        <taxon>Eukaryota</taxon>
        <taxon>Metazoa</taxon>
        <taxon>Ecdysozoa</taxon>
        <taxon>Arthropoda</taxon>
        <taxon>Crustacea</taxon>
        <taxon>Multicrustacea</taxon>
        <taxon>Malacostraca</taxon>
        <taxon>Eumalacostraca</taxon>
        <taxon>Eucarida</taxon>
        <taxon>Decapoda</taxon>
        <taxon>Pleocyemata</taxon>
        <taxon>Anomura</taxon>
        <taxon>Galatheoidea</taxon>
        <taxon>Porcellanidae</taxon>
        <taxon>Petrolisthes</taxon>
    </lineage>
</organism>
<dbReference type="InterPro" id="IPR029000">
    <property type="entry name" value="Cyclophilin-like_dom_sf"/>
</dbReference>
<comment type="similarity">
    <text evidence="1">Belongs to the TRIM/RBCC family.</text>
</comment>
<dbReference type="SMART" id="SM00184">
    <property type="entry name" value="RING"/>
    <property type="match status" value="1"/>
</dbReference>
<comment type="caution">
    <text evidence="8">The sequence shown here is derived from an EMBL/GenBank/DDBJ whole genome shotgun (WGS) entry which is preliminary data.</text>
</comment>
<feature type="domain" description="RING-type" evidence="7">
    <location>
        <begin position="8"/>
        <end position="51"/>
    </location>
</feature>
<evidence type="ECO:0000256" key="4">
    <source>
        <dbReference type="ARBA" id="ARBA00022833"/>
    </source>
</evidence>
<dbReference type="InterPro" id="IPR050143">
    <property type="entry name" value="TRIM/RBCC"/>
</dbReference>
<name>A0AAE1KEC9_PETCI</name>
<evidence type="ECO:0000313" key="9">
    <source>
        <dbReference type="EMBL" id="KAK3871441.1"/>
    </source>
</evidence>
<evidence type="ECO:0000256" key="2">
    <source>
        <dbReference type="ARBA" id="ARBA00022723"/>
    </source>
</evidence>
<dbReference type="Gene3D" id="2.40.100.10">
    <property type="entry name" value="Cyclophilin-like"/>
    <property type="match status" value="1"/>
</dbReference>
<dbReference type="PROSITE" id="PS50089">
    <property type="entry name" value="ZF_RING_2"/>
    <property type="match status" value="1"/>
</dbReference>
<evidence type="ECO:0000259" key="6">
    <source>
        <dbReference type="PROSITE" id="PS50072"/>
    </source>
</evidence>